<organism evidence="9 10">
    <name type="scientific">Pirellula staleyi (strain ATCC 27377 / DSM 6068 / ICPB 4128)</name>
    <name type="common">Pirella staleyi</name>
    <dbReference type="NCBI Taxonomy" id="530564"/>
    <lineage>
        <taxon>Bacteria</taxon>
        <taxon>Pseudomonadati</taxon>
        <taxon>Planctomycetota</taxon>
        <taxon>Planctomycetia</taxon>
        <taxon>Pirellulales</taxon>
        <taxon>Pirellulaceae</taxon>
        <taxon>Pirellula</taxon>
    </lineage>
</organism>
<keyword evidence="3" id="KW-0813">Transport</keyword>
<dbReference type="OrthoDB" id="9806285at2"/>
<dbReference type="HOGENOM" id="CLU_000604_1_23_0"/>
<dbReference type="Pfam" id="PF08352">
    <property type="entry name" value="oligo_HPY"/>
    <property type="match status" value="1"/>
</dbReference>
<keyword evidence="10" id="KW-1185">Reference proteome</keyword>
<name>D2R1C8_PIRSD</name>
<dbReference type="Pfam" id="PF00005">
    <property type="entry name" value="ABC_tran"/>
    <property type="match status" value="1"/>
</dbReference>
<dbReference type="SMART" id="SM00382">
    <property type="entry name" value="AAA"/>
    <property type="match status" value="1"/>
</dbReference>
<evidence type="ECO:0000256" key="5">
    <source>
        <dbReference type="ARBA" id="ARBA00022741"/>
    </source>
</evidence>
<comment type="subcellular location">
    <subcellularLocation>
        <location evidence="1">Cell inner membrane</location>
        <topology evidence="1">Peripheral membrane protein</topology>
    </subcellularLocation>
</comment>
<evidence type="ECO:0000256" key="7">
    <source>
        <dbReference type="ARBA" id="ARBA00023136"/>
    </source>
</evidence>
<sequence>MNAKRPLLSIEDLHVHFQVDDGLVRAVNGVSLQLEAGETLGVVGESGSGKSVTSLAMLGLIPQPPGIIAGGRALFEGRDLLKMSREELSQVRGRRIAMIFQDPMTALNPLLTVAEQLTEVTQLHLKHTYAQARRHAIEMLGLVGIPAPDVRVDDYPHQFSGGMRQRVMIAMALSCDPEILIADEPTTALDVTIQAQMLELIKSLQVRKGTAVILVTHALGVVASVCDRVQVMYAGRIVETASTGGLFASPEHPYTQGLLRSTPRWDLDRKTVLEAIEGQPPDMLHPPSGCAFHPRCPLAIDRCKIDLPILEAAMHGGMKACFVDAHQHVALTSEVRP</sequence>
<dbReference type="CDD" id="cd03257">
    <property type="entry name" value="ABC_NikE_OppD_transporters"/>
    <property type="match status" value="1"/>
</dbReference>
<dbReference type="PANTHER" id="PTHR43297">
    <property type="entry name" value="OLIGOPEPTIDE TRANSPORT ATP-BINDING PROTEIN APPD"/>
    <property type="match status" value="1"/>
</dbReference>
<evidence type="ECO:0000256" key="1">
    <source>
        <dbReference type="ARBA" id="ARBA00004417"/>
    </source>
</evidence>
<dbReference type="InterPro" id="IPR003439">
    <property type="entry name" value="ABC_transporter-like_ATP-bd"/>
</dbReference>
<dbReference type="GO" id="GO:0005524">
    <property type="term" value="F:ATP binding"/>
    <property type="evidence" value="ECO:0007669"/>
    <property type="project" value="UniProtKB-KW"/>
</dbReference>
<evidence type="ECO:0000313" key="10">
    <source>
        <dbReference type="Proteomes" id="UP000001887"/>
    </source>
</evidence>
<dbReference type="GO" id="GO:0005886">
    <property type="term" value="C:plasma membrane"/>
    <property type="evidence" value="ECO:0007669"/>
    <property type="project" value="UniProtKB-SubCell"/>
</dbReference>
<dbReference type="PROSITE" id="PS00211">
    <property type="entry name" value="ABC_TRANSPORTER_1"/>
    <property type="match status" value="1"/>
</dbReference>
<accession>D2R1C8</accession>
<dbReference type="InterPro" id="IPR050388">
    <property type="entry name" value="ABC_Ni/Peptide_Import"/>
</dbReference>
<keyword evidence="6" id="KW-0067">ATP-binding</keyword>
<gene>
    <name evidence="9" type="ordered locus">Psta_0217</name>
</gene>
<evidence type="ECO:0000256" key="3">
    <source>
        <dbReference type="ARBA" id="ARBA00022448"/>
    </source>
</evidence>
<keyword evidence="5" id="KW-0547">Nucleotide-binding</keyword>
<dbReference type="InterPro" id="IPR017871">
    <property type="entry name" value="ABC_transporter-like_CS"/>
</dbReference>
<dbReference type="SUPFAM" id="SSF52540">
    <property type="entry name" value="P-loop containing nucleoside triphosphate hydrolases"/>
    <property type="match status" value="1"/>
</dbReference>
<keyword evidence="7" id="KW-0472">Membrane</keyword>
<dbReference type="STRING" id="530564.Psta_0217"/>
<dbReference type="InterPro" id="IPR003593">
    <property type="entry name" value="AAA+_ATPase"/>
</dbReference>
<dbReference type="GO" id="GO:0015833">
    <property type="term" value="P:peptide transport"/>
    <property type="evidence" value="ECO:0007669"/>
    <property type="project" value="InterPro"/>
</dbReference>
<evidence type="ECO:0000256" key="4">
    <source>
        <dbReference type="ARBA" id="ARBA00022475"/>
    </source>
</evidence>
<dbReference type="InterPro" id="IPR013563">
    <property type="entry name" value="Oligopep_ABC_C"/>
</dbReference>
<dbReference type="Gene3D" id="3.40.50.300">
    <property type="entry name" value="P-loop containing nucleotide triphosphate hydrolases"/>
    <property type="match status" value="1"/>
</dbReference>
<dbReference type="eggNOG" id="COG0444">
    <property type="taxonomic scope" value="Bacteria"/>
</dbReference>
<dbReference type="AlphaFoldDB" id="D2R1C8"/>
<evidence type="ECO:0000313" key="9">
    <source>
        <dbReference type="EMBL" id="ADB14913.1"/>
    </source>
</evidence>
<feature type="domain" description="ABC transporter" evidence="8">
    <location>
        <begin position="8"/>
        <end position="259"/>
    </location>
</feature>
<evidence type="ECO:0000256" key="2">
    <source>
        <dbReference type="ARBA" id="ARBA00005417"/>
    </source>
</evidence>
<proteinExistence type="inferred from homology"/>
<dbReference type="EMBL" id="CP001848">
    <property type="protein sequence ID" value="ADB14913.1"/>
    <property type="molecule type" value="Genomic_DNA"/>
</dbReference>
<reference evidence="9 10" key="1">
    <citation type="journal article" date="2009" name="Stand. Genomic Sci.">
        <title>Complete genome sequence of Pirellula staleyi type strain (ATCC 27377).</title>
        <authorList>
            <person name="Clum A."/>
            <person name="Tindall B.J."/>
            <person name="Sikorski J."/>
            <person name="Ivanova N."/>
            <person name="Mavrommatis K."/>
            <person name="Lucas S."/>
            <person name="Glavina del Rio T."/>
            <person name="Nolan M."/>
            <person name="Chen F."/>
            <person name="Tice H."/>
            <person name="Pitluck S."/>
            <person name="Cheng J.F."/>
            <person name="Chertkov O."/>
            <person name="Brettin T."/>
            <person name="Han C."/>
            <person name="Detter J.C."/>
            <person name="Kuske C."/>
            <person name="Bruce D."/>
            <person name="Goodwin L."/>
            <person name="Ovchinikova G."/>
            <person name="Pati A."/>
            <person name="Mikhailova N."/>
            <person name="Chen A."/>
            <person name="Palaniappan K."/>
            <person name="Land M."/>
            <person name="Hauser L."/>
            <person name="Chang Y.J."/>
            <person name="Jeffries C.D."/>
            <person name="Chain P."/>
            <person name="Rohde M."/>
            <person name="Goker M."/>
            <person name="Bristow J."/>
            <person name="Eisen J.A."/>
            <person name="Markowitz V."/>
            <person name="Hugenholtz P."/>
            <person name="Kyrpides N.C."/>
            <person name="Klenk H.P."/>
            <person name="Lapidus A."/>
        </authorList>
    </citation>
    <scope>NUCLEOTIDE SEQUENCE [LARGE SCALE GENOMIC DNA]</scope>
    <source>
        <strain evidence="10">ATCC 27377 / DSM 6068 / ICPB 4128</strain>
    </source>
</reference>
<dbReference type="GO" id="GO:0016887">
    <property type="term" value="F:ATP hydrolysis activity"/>
    <property type="evidence" value="ECO:0007669"/>
    <property type="project" value="InterPro"/>
</dbReference>
<dbReference type="KEGG" id="psl:Psta_0217"/>
<protein>
    <submittedName>
        <fullName evidence="9">Oligopeptide/dipeptide ABC transporter, ATPase subunit</fullName>
    </submittedName>
</protein>
<dbReference type="FunFam" id="3.40.50.300:FF:000016">
    <property type="entry name" value="Oligopeptide ABC transporter ATP-binding component"/>
    <property type="match status" value="1"/>
</dbReference>
<keyword evidence="4" id="KW-1003">Cell membrane</keyword>
<evidence type="ECO:0000256" key="6">
    <source>
        <dbReference type="ARBA" id="ARBA00022840"/>
    </source>
</evidence>
<dbReference type="NCBIfam" id="TIGR01727">
    <property type="entry name" value="oligo_HPY"/>
    <property type="match status" value="1"/>
</dbReference>
<dbReference type="PANTHER" id="PTHR43297:SF2">
    <property type="entry name" value="DIPEPTIDE TRANSPORT ATP-BINDING PROTEIN DPPD"/>
    <property type="match status" value="1"/>
</dbReference>
<evidence type="ECO:0000259" key="8">
    <source>
        <dbReference type="PROSITE" id="PS50893"/>
    </source>
</evidence>
<comment type="similarity">
    <text evidence="2">Belongs to the ABC transporter superfamily.</text>
</comment>
<dbReference type="Proteomes" id="UP000001887">
    <property type="component" value="Chromosome"/>
</dbReference>
<dbReference type="InterPro" id="IPR027417">
    <property type="entry name" value="P-loop_NTPase"/>
</dbReference>
<dbReference type="PROSITE" id="PS50893">
    <property type="entry name" value="ABC_TRANSPORTER_2"/>
    <property type="match status" value="1"/>
</dbReference>